<reference evidence="1 2" key="1">
    <citation type="submission" date="2015-02" db="EMBL/GenBank/DDBJ databases">
        <title>Single-cell genomics of uncultivated deep-branching MTB reveals a conserved set of magnetosome genes.</title>
        <authorList>
            <person name="Kolinko S."/>
            <person name="Richter M."/>
            <person name="Glockner F.O."/>
            <person name="Brachmann A."/>
            <person name="Schuler D."/>
        </authorList>
    </citation>
    <scope>NUCLEOTIDE SEQUENCE [LARGE SCALE GENOMIC DNA]</scope>
    <source>
        <strain evidence="1">TM-1</strain>
    </source>
</reference>
<keyword evidence="2" id="KW-1185">Reference proteome</keyword>
<accession>A0A0F3GV77</accession>
<evidence type="ECO:0000313" key="2">
    <source>
        <dbReference type="Proteomes" id="UP000033423"/>
    </source>
</evidence>
<gene>
    <name evidence="1" type="ORF">MBAV_001936</name>
</gene>
<sequence length="167" mass="19054">MVINFTPLSLKAGRAVLKLLERDIADAHLRLSMGSIGAMLSDEVISRRNRDLATFKGLLNGEKSTPWKEKEEMTQWFESALVFLRDMLVIKVEPDTTLLINSDKIQELRDLSKTIDARAIVELYEKMLGLMNYFIFNINKSIVINYVRAMLENAFTKRPSGTNKSRG</sequence>
<proteinExistence type="predicted"/>
<organism evidence="1 2">
    <name type="scientific">Candidatus Magnetobacterium bavaricum</name>
    <dbReference type="NCBI Taxonomy" id="29290"/>
    <lineage>
        <taxon>Bacteria</taxon>
        <taxon>Pseudomonadati</taxon>
        <taxon>Nitrospirota</taxon>
        <taxon>Thermodesulfovibrionia</taxon>
        <taxon>Thermodesulfovibrionales</taxon>
        <taxon>Candidatus Magnetobacteriaceae</taxon>
        <taxon>Candidatus Magnetobacterium</taxon>
    </lineage>
</organism>
<comment type="caution">
    <text evidence="1">The sequence shown here is derived from an EMBL/GenBank/DDBJ whole genome shotgun (WGS) entry which is preliminary data.</text>
</comment>
<name>A0A0F3GV77_9BACT</name>
<evidence type="ECO:0000313" key="1">
    <source>
        <dbReference type="EMBL" id="KJU85874.1"/>
    </source>
</evidence>
<dbReference type="AlphaFoldDB" id="A0A0F3GV77"/>
<dbReference type="EMBL" id="LACI01000829">
    <property type="protein sequence ID" value="KJU85874.1"/>
    <property type="molecule type" value="Genomic_DNA"/>
</dbReference>
<protein>
    <submittedName>
        <fullName evidence="1">DNA polymerase III, subunits gamma and tau</fullName>
    </submittedName>
</protein>
<dbReference type="Proteomes" id="UP000033423">
    <property type="component" value="Unassembled WGS sequence"/>
</dbReference>